<dbReference type="InterPro" id="IPR018154">
    <property type="entry name" value="TLV/ENV_coat_polyprotein"/>
</dbReference>
<organism evidence="2 3">
    <name type="scientific">Pleurodeles waltl</name>
    <name type="common">Iberian ribbed newt</name>
    <dbReference type="NCBI Taxonomy" id="8319"/>
    <lineage>
        <taxon>Eukaryota</taxon>
        <taxon>Metazoa</taxon>
        <taxon>Chordata</taxon>
        <taxon>Craniata</taxon>
        <taxon>Vertebrata</taxon>
        <taxon>Euteleostomi</taxon>
        <taxon>Amphibia</taxon>
        <taxon>Batrachia</taxon>
        <taxon>Caudata</taxon>
        <taxon>Salamandroidea</taxon>
        <taxon>Salamandridae</taxon>
        <taxon>Pleurodelinae</taxon>
        <taxon>Pleurodeles</taxon>
    </lineage>
</organism>
<sequence length="229" mass="25393">MEYTFSPVSMKPKTISIRPRQAPLCICGQGRIPVGVSVCNATITYNTSTPYLNAPTGLYFVCGSKAYTWLPPGWSGTCYIAFLLPPTFNKPPTYHRQRRDTVDQTDTSAQLVKEECYVYHMDRPIAIRSKRDGPKVEPVTWKLVKVRGGTGAVCKCCLCVGALVAHGKKLPTLAYADRERQFGSLASLKSQKRARRREGRASKPCSERKRKGRQIAALGRAAGYFAAVR</sequence>
<dbReference type="Pfam" id="PF00429">
    <property type="entry name" value="TLV_coat"/>
    <property type="match status" value="1"/>
</dbReference>
<proteinExistence type="predicted"/>
<comment type="caution">
    <text evidence="2">The sequence shown here is derived from an EMBL/GenBank/DDBJ whole genome shotgun (WGS) entry which is preliminary data.</text>
</comment>
<gene>
    <name evidence="2" type="ORF">NDU88_001183</name>
</gene>
<evidence type="ECO:0000313" key="3">
    <source>
        <dbReference type="Proteomes" id="UP001066276"/>
    </source>
</evidence>
<dbReference type="Proteomes" id="UP001066276">
    <property type="component" value="Chromosome 4_2"/>
</dbReference>
<dbReference type="AlphaFoldDB" id="A0AAV7S893"/>
<accession>A0AAV7S893</accession>
<keyword evidence="3" id="KW-1185">Reference proteome</keyword>
<evidence type="ECO:0000313" key="2">
    <source>
        <dbReference type="EMBL" id="KAJ1160689.1"/>
    </source>
</evidence>
<evidence type="ECO:0000256" key="1">
    <source>
        <dbReference type="SAM" id="MobiDB-lite"/>
    </source>
</evidence>
<protein>
    <submittedName>
        <fullName evidence="2">Uncharacterized protein</fullName>
    </submittedName>
</protein>
<name>A0AAV7S893_PLEWA</name>
<feature type="region of interest" description="Disordered" evidence="1">
    <location>
        <begin position="187"/>
        <end position="213"/>
    </location>
</feature>
<reference evidence="2" key="1">
    <citation type="journal article" date="2022" name="bioRxiv">
        <title>Sequencing and chromosome-scale assembly of the giantPleurodeles waltlgenome.</title>
        <authorList>
            <person name="Brown T."/>
            <person name="Elewa A."/>
            <person name="Iarovenko S."/>
            <person name="Subramanian E."/>
            <person name="Araus A.J."/>
            <person name="Petzold A."/>
            <person name="Susuki M."/>
            <person name="Suzuki K.-i.T."/>
            <person name="Hayashi T."/>
            <person name="Toyoda A."/>
            <person name="Oliveira C."/>
            <person name="Osipova E."/>
            <person name="Leigh N.D."/>
            <person name="Simon A."/>
            <person name="Yun M.H."/>
        </authorList>
    </citation>
    <scope>NUCLEOTIDE SEQUENCE</scope>
    <source>
        <strain evidence="2">20211129_DDA</strain>
        <tissue evidence="2">Liver</tissue>
    </source>
</reference>
<dbReference type="EMBL" id="JANPWB010000008">
    <property type="protein sequence ID" value="KAJ1160689.1"/>
    <property type="molecule type" value="Genomic_DNA"/>
</dbReference>